<gene>
    <name evidence="1" type="ORF">HannXRQ_Chr11g0352671</name>
</gene>
<protein>
    <submittedName>
        <fullName evidence="1">Uncharacterized protein</fullName>
    </submittedName>
</protein>
<dbReference type="AlphaFoldDB" id="A0A251TFM2"/>
<proteinExistence type="predicted"/>
<sequence length="61" mass="6875">MQDAEEVVFYEECEPIIDVFETQQDGEPGDLRVSLSLLMSTLIIQQIKMSHSCVSANLKSK</sequence>
<reference evidence="2" key="1">
    <citation type="journal article" date="2017" name="Nature">
        <title>The sunflower genome provides insights into oil metabolism, flowering and Asterid evolution.</title>
        <authorList>
            <person name="Badouin H."/>
            <person name="Gouzy J."/>
            <person name="Grassa C.J."/>
            <person name="Murat F."/>
            <person name="Staton S.E."/>
            <person name="Cottret L."/>
            <person name="Lelandais-Briere C."/>
            <person name="Owens G.L."/>
            <person name="Carrere S."/>
            <person name="Mayjonade B."/>
            <person name="Legrand L."/>
            <person name="Gill N."/>
            <person name="Kane N.C."/>
            <person name="Bowers J.E."/>
            <person name="Hubner S."/>
            <person name="Bellec A."/>
            <person name="Berard A."/>
            <person name="Berges H."/>
            <person name="Blanchet N."/>
            <person name="Boniface M.C."/>
            <person name="Brunel D."/>
            <person name="Catrice O."/>
            <person name="Chaidir N."/>
            <person name="Claudel C."/>
            <person name="Donnadieu C."/>
            <person name="Faraut T."/>
            <person name="Fievet G."/>
            <person name="Helmstetter N."/>
            <person name="King M."/>
            <person name="Knapp S.J."/>
            <person name="Lai Z."/>
            <person name="Le Paslier M.C."/>
            <person name="Lippi Y."/>
            <person name="Lorenzon L."/>
            <person name="Mandel J.R."/>
            <person name="Marage G."/>
            <person name="Marchand G."/>
            <person name="Marquand E."/>
            <person name="Bret-Mestries E."/>
            <person name="Morien E."/>
            <person name="Nambeesan S."/>
            <person name="Nguyen T."/>
            <person name="Pegot-Espagnet P."/>
            <person name="Pouilly N."/>
            <person name="Raftis F."/>
            <person name="Sallet E."/>
            <person name="Schiex T."/>
            <person name="Thomas J."/>
            <person name="Vandecasteele C."/>
            <person name="Vares D."/>
            <person name="Vear F."/>
            <person name="Vautrin S."/>
            <person name="Crespi M."/>
            <person name="Mangin B."/>
            <person name="Burke J.M."/>
            <person name="Salse J."/>
            <person name="Munos S."/>
            <person name="Vincourt P."/>
            <person name="Rieseberg L.H."/>
            <person name="Langlade N.B."/>
        </authorList>
    </citation>
    <scope>NUCLEOTIDE SEQUENCE [LARGE SCALE GENOMIC DNA]</scope>
    <source>
        <strain evidence="2">cv. SF193</strain>
    </source>
</reference>
<name>A0A251TFM2_HELAN</name>
<accession>A0A251TFM2</accession>
<dbReference type="Proteomes" id="UP000215914">
    <property type="component" value="Chromosome 11"/>
</dbReference>
<evidence type="ECO:0000313" key="1">
    <source>
        <dbReference type="EMBL" id="OTG09416.1"/>
    </source>
</evidence>
<dbReference type="InParanoid" id="A0A251TFM2"/>
<evidence type="ECO:0000313" key="2">
    <source>
        <dbReference type="Proteomes" id="UP000215914"/>
    </source>
</evidence>
<dbReference type="EMBL" id="CM007900">
    <property type="protein sequence ID" value="OTG09416.1"/>
    <property type="molecule type" value="Genomic_DNA"/>
</dbReference>
<organism evidence="1 2">
    <name type="scientific">Helianthus annuus</name>
    <name type="common">Common sunflower</name>
    <dbReference type="NCBI Taxonomy" id="4232"/>
    <lineage>
        <taxon>Eukaryota</taxon>
        <taxon>Viridiplantae</taxon>
        <taxon>Streptophyta</taxon>
        <taxon>Embryophyta</taxon>
        <taxon>Tracheophyta</taxon>
        <taxon>Spermatophyta</taxon>
        <taxon>Magnoliopsida</taxon>
        <taxon>eudicotyledons</taxon>
        <taxon>Gunneridae</taxon>
        <taxon>Pentapetalae</taxon>
        <taxon>asterids</taxon>
        <taxon>campanulids</taxon>
        <taxon>Asterales</taxon>
        <taxon>Asteraceae</taxon>
        <taxon>Asteroideae</taxon>
        <taxon>Heliantheae alliance</taxon>
        <taxon>Heliantheae</taxon>
        <taxon>Helianthus</taxon>
    </lineage>
</organism>
<keyword evidence="2" id="KW-1185">Reference proteome</keyword>